<organism evidence="5 6">
    <name type="scientific">Sinanaerobacter chloroacetimidivorans</name>
    <dbReference type="NCBI Taxonomy" id="2818044"/>
    <lineage>
        <taxon>Bacteria</taxon>
        <taxon>Bacillati</taxon>
        <taxon>Bacillota</taxon>
        <taxon>Clostridia</taxon>
        <taxon>Peptostreptococcales</taxon>
        <taxon>Anaerovoracaceae</taxon>
        <taxon>Sinanaerobacter</taxon>
    </lineage>
</organism>
<feature type="domain" description="YknX-like C-terminal permuted SH3-like" evidence="4">
    <location>
        <begin position="294"/>
        <end position="360"/>
    </location>
</feature>
<sequence>MKGLKKKRKWIILGAAAAAVVLISIIGASMNGAEVESAVVDKGQVIKLIKESGTVEAENTVVIAAKNSGEIRKVLVEEGDRVTAGSKLMESEVTSAQMDIKSLQSDLAGLQAQYNQAKNLADKNKTLYEQGALSYEDYNASNTAAKQLSAQISSLSYTIKSYEESSGAAGVTAPINGTVTEVFIKAGETVTAGASLFEISDLSNIYVKVDLIAEDADLVQVGDPVKVYNEDAGFTDENCKVRKIHVKAQEKMSDLGINQKRVTIEIALSQSTALRLGSNLDIEISVDQRENAVRVSDKAVFELENKDYVYVVSDGKAVLREVELGLEGEDFIEVLSGLEEGDVIILSPEDEIQEGTKVKV</sequence>
<dbReference type="RefSeq" id="WP_227018426.1">
    <property type="nucleotide sequence ID" value="NZ_JAGSND010000006.1"/>
</dbReference>
<dbReference type="GO" id="GO:1990281">
    <property type="term" value="C:efflux pump complex"/>
    <property type="evidence" value="ECO:0007669"/>
    <property type="project" value="TreeGrafter"/>
</dbReference>
<dbReference type="Gene3D" id="2.40.50.100">
    <property type="match status" value="1"/>
</dbReference>
<comment type="caution">
    <text evidence="5">The sequence shown here is derived from an EMBL/GenBank/DDBJ whole genome shotgun (WGS) entry which is preliminary data.</text>
</comment>
<dbReference type="GO" id="GO:0015562">
    <property type="term" value="F:efflux transmembrane transporter activity"/>
    <property type="evidence" value="ECO:0007669"/>
    <property type="project" value="TreeGrafter"/>
</dbReference>
<dbReference type="Gene3D" id="2.40.420.20">
    <property type="match status" value="1"/>
</dbReference>
<keyword evidence="6" id="KW-1185">Reference proteome</keyword>
<reference evidence="5" key="2">
    <citation type="submission" date="2021-04" db="EMBL/GenBank/DDBJ databases">
        <authorList>
            <person name="Liu J."/>
        </authorList>
    </citation>
    <scope>NUCLEOTIDE SEQUENCE</scope>
    <source>
        <strain evidence="5">BAD-6</strain>
    </source>
</reference>
<comment type="similarity">
    <text evidence="1">Belongs to the membrane fusion protein (MFP) (TC 8.A.1) family.</text>
</comment>
<name>A0A8J8B217_9FIRM</name>
<dbReference type="Pfam" id="PF25989">
    <property type="entry name" value="YknX_C"/>
    <property type="match status" value="1"/>
</dbReference>
<dbReference type="PANTHER" id="PTHR30469">
    <property type="entry name" value="MULTIDRUG RESISTANCE PROTEIN MDTA"/>
    <property type="match status" value="1"/>
</dbReference>
<proteinExistence type="inferred from homology"/>
<feature type="coiled-coil region" evidence="2">
    <location>
        <begin position="93"/>
        <end position="120"/>
    </location>
</feature>
<dbReference type="InterPro" id="IPR058625">
    <property type="entry name" value="MdtA-like_BSH"/>
</dbReference>
<evidence type="ECO:0000256" key="2">
    <source>
        <dbReference type="SAM" id="Coils"/>
    </source>
</evidence>
<dbReference type="Gene3D" id="1.10.287.470">
    <property type="entry name" value="Helix hairpin bin"/>
    <property type="match status" value="1"/>
</dbReference>
<accession>A0A8J8B217</accession>
<dbReference type="NCBIfam" id="TIGR01730">
    <property type="entry name" value="RND_mfp"/>
    <property type="match status" value="1"/>
</dbReference>
<dbReference type="InterPro" id="IPR058637">
    <property type="entry name" value="YknX-like_C"/>
</dbReference>
<dbReference type="Proteomes" id="UP000675664">
    <property type="component" value="Unassembled WGS sequence"/>
</dbReference>
<dbReference type="Pfam" id="PF25917">
    <property type="entry name" value="BSH_RND"/>
    <property type="match status" value="1"/>
</dbReference>
<evidence type="ECO:0000256" key="1">
    <source>
        <dbReference type="ARBA" id="ARBA00009477"/>
    </source>
</evidence>
<evidence type="ECO:0000313" key="6">
    <source>
        <dbReference type="Proteomes" id="UP000675664"/>
    </source>
</evidence>
<dbReference type="PANTHER" id="PTHR30469:SF33">
    <property type="entry name" value="SLR1207 PROTEIN"/>
    <property type="match status" value="1"/>
</dbReference>
<protein>
    <submittedName>
        <fullName evidence="5">Efflux RND transporter periplasmic adaptor subunit</fullName>
    </submittedName>
</protein>
<evidence type="ECO:0000259" key="4">
    <source>
        <dbReference type="Pfam" id="PF25989"/>
    </source>
</evidence>
<keyword evidence="2" id="KW-0175">Coiled coil</keyword>
<dbReference type="InterPro" id="IPR006143">
    <property type="entry name" value="RND_pump_MFP"/>
</dbReference>
<dbReference type="AlphaFoldDB" id="A0A8J8B217"/>
<evidence type="ECO:0000313" key="5">
    <source>
        <dbReference type="EMBL" id="MBR0598297.1"/>
    </source>
</evidence>
<dbReference type="SUPFAM" id="SSF111369">
    <property type="entry name" value="HlyD-like secretion proteins"/>
    <property type="match status" value="1"/>
</dbReference>
<dbReference type="EMBL" id="JAGSND010000006">
    <property type="protein sequence ID" value="MBR0598297.1"/>
    <property type="molecule type" value="Genomic_DNA"/>
</dbReference>
<reference evidence="5" key="1">
    <citation type="submission" date="2021-04" db="EMBL/GenBank/DDBJ databases">
        <title>Sinoanaerobacter chloroacetimidivorans sp. nov., an obligate anaerobic bacterium isolated from anaerobic sludge.</title>
        <authorList>
            <person name="Bao Y."/>
        </authorList>
    </citation>
    <scope>NUCLEOTIDE SEQUENCE</scope>
    <source>
        <strain evidence="5">BAD-6</strain>
    </source>
</reference>
<evidence type="ECO:0000259" key="3">
    <source>
        <dbReference type="Pfam" id="PF25917"/>
    </source>
</evidence>
<gene>
    <name evidence="5" type="ORF">KCX82_10460</name>
</gene>
<feature type="domain" description="Multidrug resistance protein MdtA-like barrel-sandwich hybrid" evidence="3">
    <location>
        <begin position="59"/>
        <end position="197"/>
    </location>
</feature>